<dbReference type="PANTHER" id="PTHR43395:SF10">
    <property type="entry name" value="CHEMOTAXIS PROTEIN CHEA"/>
    <property type="match status" value="1"/>
</dbReference>
<dbReference type="Proteomes" id="UP000064967">
    <property type="component" value="Chromosome"/>
</dbReference>
<proteinExistence type="predicted"/>
<evidence type="ECO:0000256" key="2">
    <source>
        <dbReference type="SAM" id="Phobius"/>
    </source>
</evidence>
<keyword evidence="2" id="KW-1133">Transmembrane helix</keyword>
<dbReference type="PANTHER" id="PTHR43395">
    <property type="entry name" value="SENSOR HISTIDINE KINASE CHEA"/>
    <property type="match status" value="1"/>
</dbReference>
<evidence type="ECO:0000313" key="4">
    <source>
        <dbReference type="EMBL" id="AKU94385.1"/>
    </source>
</evidence>
<protein>
    <submittedName>
        <fullName evidence="4">Signal transduction histidine kinase CheA</fullName>
    </submittedName>
</protein>
<dbReference type="InterPro" id="IPR036890">
    <property type="entry name" value="HATPase_C_sf"/>
</dbReference>
<keyword evidence="4" id="KW-0808">Transferase</keyword>
<keyword evidence="4" id="KW-0418">Kinase</keyword>
<organism evidence="4 5">
    <name type="scientific">Labilithrix luteola</name>
    <dbReference type="NCBI Taxonomy" id="1391654"/>
    <lineage>
        <taxon>Bacteria</taxon>
        <taxon>Pseudomonadati</taxon>
        <taxon>Myxococcota</taxon>
        <taxon>Polyangia</taxon>
        <taxon>Polyangiales</taxon>
        <taxon>Labilitrichaceae</taxon>
        <taxon>Labilithrix</taxon>
    </lineage>
</organism>
<dbReference type="KEGG" id="llu:AKJ09_01049"/>
<accession>A0A0K1PLI4</accession>
<feature type="transmembrane region" description="Helical" evidence="2">
    <location>
        <begin position="108"/>
        <end position="132"/>
    </location>
</feature>
<dbReference type="InterPro" id="IPR036641">
    <property type="entry name" value="HPT_dom_sf"/>
</dbReference>
<keyword evidence="5" id="KW-1185">Reference proteome</keyword>
<evidence type="ECO:0000259" key="3">
    <source>
        <dbReference type="PROSITE" id="PS50894"/>
    </source>
</evidence>
<name>A0A0K1PLI4_9BACT</name>
<dbReference type="PATRIC" id="fig|1391654.3.peg.1069"/>
<dbReference type="InterPro" id="IPR008207">
    <property type="entry name" value="Sig_transdc_His_kin_Hpt_dom"/>
</dbReference>
<dbReference type="InterPro" id="IPR051315">
    <property type="entry name" value="Bact_Chemotaxis_CheA"/>
</dbReference>
<gene>
    <name evidence="4" type="ORF">AKJ09_01049</name>
</gene>
<dbReference type="EMBL" id="CP012333">
    <property type="protein sequence ID" value="AKU94385.1"/>
    <property type="molecule type" value="Genomic_DNA"/>
</dbReference>
<sequence>MRALLSFLVLPKTISAFEARHLRRTNRLALAFFALHVPVLMGVAWMNGTRPWLALVLALAVFAGPLVACVSLSNPRSISVVHGMAAMFFGGLLVHFGQGPIQTEMHFYFFSLIAILAIFGNPIVIVAAALTVTLHHLALWFLVPRSVFNYDAPVWVVAVHAMFVVLESAAGCHIARSFFDGVTGLERLVQTLRRNQDLRLLLDNVDQGFATIDRHGILSVERSRAFDRWFPDAPDTIFVALGSLAPDFAIRTQLSWEALVDGILPLELLLDQMPKRFATAETHFDVTYVPIESVAGESPEKFLVVITDVTAEVRREVSEREWREVLHLFERLTSDRSAVQEYFEEANALVAVITGGEELDRTTLGRKLHTLKGNSAIFGFETIANICHDLESTVADGRQPTATELVRLSDRWMVVTSSLERFGTRRRIIELEEHQQAELEEEARLTSPWLLPRIRDLRLEPTRRRLDLFAEQAKRIAERLGKEVDVEIEDHGLRLDPRRWAPVWGALVHAVRNAIDHGIESPYERAVAGKNPRGRLVLRTMLEAERFVIQIEDDGRGIDWKAVEARAIQLGITPSSKASLEAALFRGGLSTASETTELSGRGMGMGALLDATKLAGGVLSVDSEVGHGTRLRLIFDQASMVLDVSPLAERASRSPAAA</sequence>
<dbReference type="STRING" id="1391654.AKJ09_01049"/>
<feature type="transmembrane region" description="Helical" evidence="2">
    <location>
        <begin position="79"/>
        <end position="96"/>
    </location>
</feature>
<dbReference type="SUPFAM" id="SSF55874">
    <property type="entry name" value="ATPase domain of HSP90 chaperone/DNA topoisomerase II/histidine kinase"/>
    <property type="match status" value="1"/>
</dbReference>
<dbReference type="GO" id="GO:0004672">
    <property type="term" value="F:protein kinase activity"/>
    <property type="evidence" value="ECO:0007669"/>
    <property type="project" value="UniProtKB-ARBA"/>
</dbReference>
<feature type="modified residue" description="Phosphohistidine" evidence="1">
    <location>
        <position position="369"/>
    </location>
</feature>
<dbReference type="Gene3D" id="1.20.120.160">
    <property type="entry name" value="HPT domain"/>
    <property type="match status" value="1"/>
</dbReference>
<feature type="transmembrane region" description="Helical" evidence="2">
    <location>
        <begin position="152"/>
        <end position="170"/>
    </location>
</feature>
<keyword evidence="2" id="KW-0472">Membrane</keyword>
<dbReference type="CDD" id="cd00088">
    <property type="entry name" value="HPT"/>
    <property type="match status" value="1"/>
</dbReference>
<dbReference type="InterPro" id="IPR003594">
    <property type="entry name" value="HATPase_dom"/>
</dbReference>
<dbReference type="RefSeq" id="WP_146645991.1">
    <property type="nucleotide sequence ID" value="NZ_CP012333.1"/>
</dbReference>
<evidence type="ECO:0000313" key="5">
    <source>
        <dbReference type="Proteomes" id="UP000064967"/>
    </source>
</evidence>
<dbReference type="AlphaFoldDB" id="A0A0K1PLI4"/>
<dbReference type="PROSITE" id="PS50894">
    <property type="entry name" value="HPT"/>
    <property type="match status" value="1"/>
</dbReference>
<keyword evidence="1" id="KW-0597">Phosphoprotein</keyword>
<feature type="transmembrane region" description="Helical" evidence="2">
    <location>
        <begin position="52"/>
        <end position="73"/>
    </location>
</feature>
<reference evidence="4 5" key="1">
    <citation type="submission" date="2015-08" db="EMBL/GenBank/DDBJ databases">
        <authorList>
            <person name="Babu N.S."/>
            <person name="Beckwith C.J."/>
            <person name="Beseler K.G."/>
            <person name="Brison A."/>
            <person name="Carone J.V."/>
            <person name="Caskin T.P."/>
            <person name="Diamond M."/>
            <person name="Durham M.E."/>
            <person name="Foxe J.M."/>
            <person name="Go M."/>
            <person name="Henderson B.A."/>
            <person name="Jones I.B."/>
            <person name="McGettigan J.A."/>
            <person name="Micheletti S.J."/>
            <person name="Nasrallah M.E."/>
            <person name="Ortiz D."/>
            <person name="Piller C.R."/>
            <person name="Privatt S.R."/>
            <person name="Schneider S.L."/>
            <person name="Sharp S."/>
            <person name="Smith T.C."/>
            <person name="Stanton J.D."/>
            <person name="Ullery H.E."/>
            <person name="Wilson R.J."/>
            <person name="Serrano M.G."/>
            <person name="Buck G."/>
            <person name="Lee V."/>
            <person name="Wang Y."/>
            <person name="Carvalho R."/>
            <person name="Voegtly L."/>
            <person name="Shi R."/>
            <person name="Duckworth R."/>
            <person name="Johnson A."/>
            <person name="Loviza R."/>
            <person name="Walstead R."/>
            <person name="Shah Z."/>
            <person name="Kiflezghi M."/>
            <person name="Wade K."/>
            <person name="Ball S.L."/>
            <person name="Bradley K.W."/>
            <person name="Asai D.J."/>
            <person name="Bowman C.A."/>
            <person name="Russell D.A."/>
            <person name="Pope W.H."/>
            <person name="Jacobs-Sera D."/>
            <person name="Hendrix R.W."/>
            <person name="Hatfull G.F."/>
        </authorList>
    </citation>
    <scope>NUCLEOTIDE SEQUENCE [LARGE SCALE GENOMIC DNA]</scope>
    <source>
        <strain evidence="4 5">DSM 27648</strain>
    </source>
</reference>
<evidence type="ECO:0000256" key="1">
    <source>
        <dbReference type="PROSITE-ProRule" id="PRU00110"/>
    </source>
</evidence>
<keyword evidence="2" id="KW-0812">Transmembrane</keyword>
<dbReference type="GO" id="GO:0000160">
    <property type="term" value="P:phosphorelay signal transduction system"/>
    <property type="evidence" value="ECO:0007669"/>
    <property type="project" value="InterPro"/>
</dbReference>
<dbReference type="SUPFAM" id="SSF47226">
    <property type="entry name" value="Histidine-containing phosphotransfer domain, HPT domain"/>
    <property type="match status" value="1"/>
</dbReference>
<dbReference type="SMART" id="SM00387">
    <property type="entry name" value="HATPase_c"/>
    <property type="match status" value="1"/>
</dbReference>
<feature type="transmembrane region" description="Helical" evidence="2">
    <location>
        <begin position="26"/>
        <end position="45"/>
    </location>
</feature>
<feature type="domain" description="HPt" evidence="3">
    <location>
        <begin position="330"/>
        <end position="429"/>
    </location>
</feature>
<dbReference type="Pfam" id="PF02518">
    <property type="entry name" value="HATPase_c"/>
    <property type="match status" value="1"/>
</dbReference>
<dbReference type="OrthoDB" id="9813903at2"/>
<dbReference type="Pfam" id="PF01627">
    <property type="entry name" value="Hpt"/>
    <property type="match status" value="1"/>
</dbReference>
<dbReference type="Gene3D" id="3.30.565.10">
    <property type="entry name" value="Histidine kinase-like ATPase, C-terminal domain"/>
    <property type="match status" value="1"/>
</dbReference>